<accession>A0AA39XAW4</accession>
<proteinExistence type="predicted"/>
<protein>
    <submittedName>
        <fullName evidence="1">Uncharacterized protein</fullName>
    </submittedName>
</protein>
<dbReference type="Proteomes" id="UP001174934">
    <property type="component" value="Unassembled WGS sequence"/>
</dbReference>
<organism evidence="1 2">
    <name type="scientific">Bombardia bombarda</name>
    <dbReference type="NCBI Taxonomy" id="252184"/>
    <lineage>
        <taxon>Eukaryota</taxon>
        <taxon>Fungi</taxon>
        <taxon>Dikarya</taxon>
        <taxon>Ascomycota</taxon>
        <taxon>Pezizomycotina</taxon>
        <taxon>Sordariomycetes</taxon>
        <taxon>Sordariomycetidae</taxon>
        <taxon>Sordariales</taxon>
        <taxon>Lasiosphaeriaceae</taxon>
        <taxon>Bombardia</taxon>
    </lineage>
</organism>
<comment type="caution">
    <text evidence="1">The sequence shown here is derived from an EMBL/GenBank/DDBJ whole genome shotgun (WGS) entry which is preliminary data.</text>
</comment>
<keyword evidence="2" id="KW-1185">Reference proteome</keyword>
<dbReference type="EMBL" id="JAULSR010000002">
    <property type="protein sequence ID" value="KAK0630553.1"/>
    <property type="molecule type" value="Genomic_DNA"/>
</dbReference>
<evidence type="ECO:0000313" key="1">
    <source>
        <dbReference type="EMBL" id="KAK0630553.1"/>
    </source>
</evidence>
<sequence>MAGWLVYKAYVPVFLFCWLNFLRWLVQWVGSGPFNIVLPYSLLYLNTYSWLSRLPGSNTVGSFTPGSCHEEIQVYLQFSERESRRRETEIRVI</sequence>
<name>A0AA39XAW4_9PEZI</name>
<reference evidence="1" key="1">
    <citation type="submission" date="2023-06" db="EMBL/GenBank/DDBJ databases">
        <title>Genome-scale phylogeny and comparative genomics of the fungal order Sordariales.</title>
        <authorList>
            <consortium name="Lawrence Berkeley National Laboratory"/>
            <person name="Hensen N."/>
            <person name="Bonometti L."/>
            <person name="Westerberg I."/>
            <person name="Brannstrom I.O."/>
            <person name="Guillou S."/>
            <person name="Cros-Aarteil S."/>
            <person name="Calhoun S."/>
            <person name="Haridas S."/>
            <person name="Kuo A."/>
            <person name="Mondo S."/>
            <person name="Pangilinan J."/>
            <person name="Riley R."/>
            <person name="LaButti K."/>
            <person name="Andreopoulos B."/>
            <person name="Lipzen A."/>
            <person name="Chen C."/>
            <person name="Yanf M."/>
            <person name="Daum C."/>
            <person name="Ng V."/>
            <person name="Clum A."/>
            <person name="Steindorff A."/>
            <person name="Ohm R."/>
            <person name="Martin F."/>
            <person name="Silar P."/>
            <person name="Natvig D."/>
            <person name="Lalanne C."/>
            <person name="Gautier V."/>
            <person name="Ament-velasquez S.L."/>
            <person name="Kruys A."/>
            <person name="Hutchinson M.I."/>
            <person name="Powell A.J."/>
            <person name="Barry K."/>
            <person name="Miller A.N."/>
            <person name="Grigoriev I.V."/>
            <person name="Debuchy R."/>
            <person name="Gladieux P."/>
            <person name="Thoren M.H."/>
            <person name="Johannesson H."/>
        </authorList>
    </citation>
    <scope>NUCLEOTIDE SEQUENCE</scope>
    <source>
        <strain evidence="1">SMH3391-2</strain>
    </source>
</reference>
<dbReference type="AlphaFoldDB" id="A0AA39XAW4"/>
<evidence type="ECO:0000313" key="2">
    <source>
        <dbReference type="Proteomes" id="UP001174934"/>
    </source>
</evidence>
<gene>
    <name evidence="1" type="ORF">B0T17DRAFT_528677</name>
</gene>